<comment type="caution">
    <text evidence="2">The sequence shown here is derived from an EMBL/GenBank/DDBJ whole genome shotgun (WGS) entry which is preliminary data.</text>
</comment>
<organism evidence="2 3">
    <name type="scientific">Alloalcanivorax venustensis ISO4</name>
    <dbReference type="NCBI Taxonomy" id="1177184"/>
    <lineage>
        <taxon>Bacteria</taxon>
        <taxon>Pseudomonadati</taxon>
        <taxon>Pseudomonadota</taxon>
        <taxon>Gammaproteobacteria</taxon>
        <taxon>Oceanospirillales</taxon>
        <taxon>Alcanivoracaceae</taxon>
        <taxon>Alloalcanivorax</taxon>
    </lineage>
</organism>
<dbReference type="EMBL" id="ARXR01000010">
    <property type="protein sequence ID" value="MBF5052993.1"/>
    <property type="molecule type" value="Genomic_DNA"/>
</dbReference>
<sequence>MKITPFAGTALAALLTLSPAAQAHKLWLLPSHTVVSEAQWITVDASVSNDIFDVDRPFPLQGLTVTGPDGKEAPVDHRFEGHRRSGFDAELSEEGSYRITLFRPMYMAFYQLDGERHRRRGDSAEALLREIPEGAEEMRLSEVMNRLETFATVGAPSDFKPVGKGLELQPVTHPNDLYAGETALFRFLVDGEPAAGVEVEVVPGGSRYRDNHGALTATSDDNGEIKLQWPKAGRYHLEAAYSDDRAAHPKADGRRLQYMGTFEVLPL</sequence>
<evidence type="ECO:0000256" key="1">
    <source>
        <dbReference type="SAM" id="SignalP"/>
    </source>
</evidence>
<protein>
    <recommendedName>
        <fullName evidence="4">DUF4198 domain-containing protein</fullName>
    </recommendedName>
</protein>
<evidence type="ECO:0000313" key="3">
    <source>
        <dbReference type="Proteomes" id="UP000644441"/>
    </source>
</evidence>
<evidence type="ECO:0000313" key="2">
    <source>
        <dbReference type="EMBL" id="MBF5052993.1"/>
    </source>
</evidence>
<dbReference type="Proteomes" id="UP000644441">
    <property type="component" value="Unassembled WGS sequence"/>
</dbReference>
<reference evidence="2 3" key="1">
    <citation type="submission" date="2012-09" db="EMBL/GenBank/DDBJ databases">
        <title>Genome Sequence of alkane-degrading Bacterium Alcanivorax venustensis ISO4.</title>
        <authorList>
            <person name="Lai Q."/>
            <person name="Shao Z."/>
        </authorList>
    </citation>
    <scope>NUCLEOTIDE SEQUENCE [LARGE SCALE GENOMIC DNA]</scope>
    <source>
        <strain evidence="2 3">ISO4</strain>
    </source>
</reference>
<dbReference type="RefSeq" id="WP_194855836.1">
    <property type="nucleotide sequence ID" value="NZ_ARXR01000010.1"/>
</dbReference>
<name>A0ABS0AFS2_9GAMM</name>
<keyword evidence="3" id="KW-1185">Reference proteome</keyword>
<dbReference type="InterPro" id="IPR019613">
    <property type="entry name" value="DUF4198"/>
</dbReference>
<proteinExistence type="predicted"/>
<feature type="chain" id="PRO_5045126020" description="DUF4198 domain-containing protein" evidence="1">
    <location>
        <begin position="24"/>
        <end position="267"/>
    </location>
</feature>
<feature type="signal peptide" evidence="1">
    <location>
        <begin position="1"/>
        <end position="23"/>
    </location>
</feature>
<dbReference type="Pfam" id="PF10670">
    <property type="entry name" value="DUF4198"/>
    <property type="match status" value="1"/>
</dbReference>
<accession>A0ABS0AFS2</accession>
<keyword evidence="1" id="KW-0732">Signal</keyword>
<evidence type="ECO:0008006" key="4">
    <source>
        <dbReference type="Google" id="ProtNLM"/>
    </source>
</evidence>
<gene>
    <name evidence="2" type="ORF">ISO4_01595</name>
</gene>